<feature type="coiled-coil region" evidence="7">
    <location>
        <begin position="143"/>
        <end position="191"/>
    </location>
</feature>
<comment type="caution">
    <text evidence="10">The sequence shown here is derived from an EMBL/GenBank/DDBJ whole genome shotgun (WGS) entry which is preliminary data.</text>
</comment>
<keyword evidence="4" id="KW-0804">Transcription</keyword>
<keyword evidence="7" id="KW-0175">Coiled coil</keyword>
<evidence type="ECO:0000256" key="5">
    <source>
        <dbReference type="ARBA" id="ARBA00023242"/>
    </source>
</evidence>
<dbReference type="Gene3D" id="1.10.10.10">
    <property type="entry name" value="Winged helix-like DNA-binding domain superfamily/Winged helix DNA-binding domain"/>
    <property type="match status" value="1"/>
</dbReference>
<dbReference type="InterPro" id="IPR036388">
    <property type="entry name" value="WH-like_DNA-bd_sf"/>
</dbReference>
<dbReference type="Proteomes" id="UP001165085">
    <property type="component" value="Unassembled WGS sequence"/>
</dbReference>
<feature type="domain" description="HSF-type DNA-binding" evidence="9">
    <location>
        <begin position="17"/>
        <end position="131"/>
    </location>
</feature>
<dbReference type="InterPro" id="IPR000232">
    <property type="entry name" value="HSF_DNA-bd"/>
</dbReference>
<dbReference type="GO" id="GO:0043565">
    <property type="term" value="F:sequence-specific DNA binding"/>
    <property type="evidence" value="ECO:0007669"/>
    <property type="project" value="InterPro"/>
</dbReference>
<accession>A0A9W7AZ55</accession>
<name>A0A9W7AZ55_9STRA</name>
<evidence type="ECO:0000313" key="11">
    <source>
        <dbReference type="Proteomes" id="UP001165085"/>
    </source>
</evidence>
<dbReference type="InterPro" id="IPR036390">
    <property type="entry name" value="WH_DNA-bd_sf"/>
</dbReference>
<feature type="compositionally biased region" description="Polar residues" evidence="8">
    <location>
        <begin position="197"/>
        <end position="215"/>
    </location>
</feature>
<dbReference type="SUPFAM" id="SSF90257">
    <property type="entry name" value="Myosin rod fragments"/>
    <property type="match status" value="1"/>
</dbReference>
<evidence type="ECO:0000256" key="3">
    <source>
        <dbReference type="ARBA" id="ARBA00023125"/>
    </source>
</evidence>
<gene>
    <name evidence="10" type="ORF">TrST_g6989</name>
</gene>
<evidence type="ECO:0000256" key="6">
    <source>
        <dbReference type="RuleBase" id="RU004020"/>
    </source>
</evidence>
<organism evidence="10 11">
    <name type="scientific">Triparma strigata</name>
    <dbReference type="NCBI Taxonomy" id="1606541"/>
    <lineage>
        <taxon>Eukaryota</taxon>
        <taxon>Sar</taxon>
        <taxon>Stramenopiles</taxon>
        <taxon>Ochrophyta</taxon>
        <taxon>Bolidophyceae</taxon>
        <taxon>Parmales</taxon>
        <taxon>Triparmaceae</taxon>
        <taxon>Triparma</taxon>
    </lineage>
</organism>
<dbReference type="GO" id="GO:0005634">
    <property type="term" value="C:nucleus"/>
    <property type="evidence" value="ECO:0007669"/>
    <property type="project" value="UniProtKB-SubCell"/>
</dbReference>
<dbReference type="GO" id="GO:0003700">
    <property type="term" value="F:DNA-binding transcription factor activity"/>
    <property type="evidence" value="ECO:0007669"/>
    <property type="project" value="InterPro"/>
</dbReference>
<dbReference type="EMBL" id="BRXY01000231">
    <property type="protein sequence ID" value="GMH79216.1"/>
    <property type="molecule type" value="Genomic_DNA"/>
</dbReference>
<dbReference type="Pfam" id="PF00447">
    <property type="entry name" value="HSF_DNA-bind"/>
    <property type="match status" value="1"/>
</dbReference>
<dbReference type="PANTHER" id="PTHR10015">
    <property type="entry name" value="HEAT SHOCK TRANSCRIPTION FACTOR"/>
    <property type="match status" value="1"/>
</dbReference>
<keyword evidence="2" id="KW-0805">Transcription regulation</keyword>
<evidence type="ECO:0000256" key="2">
    <source>
        <dbReference type="ARBA" id="ARBA00023015"/>
    </source>
</evidence>
<protein>
    <recommendedName>
        <fullName evidence="9">HSF-type DNA-binding domain-containing protein</fullName>
    </recommendedName>
</protein>
<proteinExistence type="inferred from homology"/>
<dbReference type="SUPFAM" id="SSF46785">
    <property type="entry name" value="Winged helix' DNA-binding domain"/>
    <property type="match status" value="1"/>
</dbReference>
<evidence type="ECO:0000256" key="1">
    <source>
        <dbReference type="ARBA" id="ARBA00004123"/>
    </source>
</evidence>
<comment type="similarity">
    <text evidence="6">Belongs to the HSF family.</text>
</comment>
<sequence>MPPKRQTTKAKSLSAAAAPLFLRKSYALVNHCSQHTPHFCSWTRKGDTFVVKDPIVFASKSIPAFFKHNNFSSFVRQLNFYGFRKIKSENLAARMELVKPGDKVEPGKWWEFRHDKFVAGKIELLAEIKRSNLDTAGIDSKEFNVLQDEVGMLRDRLATMEDQVEHLMTSMSALLSQNHNLTTQLENSKKRRLTLDDSQLSSHLSPASGAPSSMSLLAPMSHMSTKPIPTNDQQEFKSLGDDTLLMEDGFAYSTGMNSDDVTPNDDTSFDLNDEAVDNLFSNFDLSPNPVLPEPQPAAETKELQSIDPKLVSLVLQACKQLQTTGQMPTTLPQPPTTTPNPNVVTLPLPHQCANEKAQREQAPKQLQVQA</sequence>
<evidence type="ECO:0000313" key="10">
    <source>
        <dbReference type="EMBL" id="GMH79216.1"/>
    </source>
</evidence>
<evidence type="ECO:0000256" key="7">
    <source>
        <dbReference type="SAM" id="Coils"/>
    </source>
</evidence>
<keyword evidence="3" id="KW-0238">DNA-binding</keyword>
<keyword evidence="11" id="KW-1185">Reference proteome</keyword>
<dbReference type="PRINTS" id="PR00056">
    <property type="entry name" value="HSFDOMAIN"/>
</dbReference>
<dbReference type="OrthoDB" id="60033at2759"/>
<evidence type="ECO:0000256" key="4">
    <source>
        <dbReference type="ARBA" id="ARBA00023163"/>
    </source>
</evidence>
<comment type="subcellular location">
    <subcellularLocation>
        <location evidence="1">Nucleus</location>
    </subcellularLocation>
</comment>
<dbReference type="PANTHER" id="PTHR10015:SF206">
    <property type="entry name" value="HSF-TYPE DNA-BINDING DOMAIN-CONTAINING PROTEIN"/>
    <property type="match status" value="1"/>
</dbReference>
<evidence type="ECO:0000259" key="9">
    <source>
        <dbReference type="SMART" id="SM00415"/>
    </source>
</evidence>
<dbReference type="AlphaFoldDB" id="A0A9W7AZ55"/>
<keyword evidence="5" id="KW-0539">Nucleus</keyword>
<feature type="region of interest" description="Disordered" evidence="8">
    <location>
        <begin position="197"/>
        <end position="216"/>
    </location>
</feature>
<dbReference type="SMART" id="SM00415">
    <property type="entry name" value="HSF"/>
    <property type="match status" value="1"/>
</dbReference>
<evidence type="ECO:0000256" key="8">
    <source>
        <dbReference type="SAM" id="MobiDB-lite"/>
    </source>
</evidence>
<dbReference type="FunFam" id="1.10.10.10:FF:000027">
    <property type="entry name" value="Heat shock transcription factor 1"/>
    <property type="match status" value="1"/>
</dbReference>
<reference evidence="11" key="1">
    <citation type="journal article" date="2023" name="Commun. Biol.">
        <title>Genome analysis of Parmales, the sister group of diatoms, reveals the evolutionary specialization of diatoms from phago-mixotrophs to photoautotrophs.</title>
        <authorList>
            <person name="Ban H."/>
            <person name="Sato S."/>
            <person name="Yoshikawa S."/>
            <person name="Yamada K."/>
            <person name="Nakamura Y."/>
            <person name="Ichinomiya M."/>
            <person name="Sato N."/>
            <person name="Blanc-Mathieu R."/>
            <person name="Endo H."/>
            <person name="Kuwata A."/>
            <person name="Ogata H."/>
        </authorList>
    </citation>
    <scope>NUCLEOTIDE SEQUENCE [LARGE SCALE GENOMIC DNA]</scope>
    <source>
        <strain evidence="11">NIES 3701</strain>
    </source>
</reference>